<dbReference type="AlphaFoldDB" id="A0A164V669"/>
<gene>
    <name evidence="1" type="ORF">SISNIDRAFT_485454</name>
</gene>
<proteinExistence type="predicted"/>
<accession>A0A164V669</accession>
<reference evidence="1 2" key="1">
    <citation type="journal article" date="2016" name="Mol. Biol. Evol.">
        <title>Comparative Genomics of Early-Diverging Mushroom-Forming Fungi Provides Insights into the Origins of Lignocellulose Decay Capabilities.</title>
        <authorList>
            <person name="Nagy L.G."/>
            <person name="Riley R."/>
            <person name="Tritt A."/>
            <person name="Adam C."/>
            <person name="Daum C."/>
            <person name="Floudas D."/>
            <person name="Sun H."/>
            <person name="Yadav J.S."/>
            <person name="Pangilinan J."/>
            <person name="Larsson K.H."/>
            <person name="Matsuura K."/>
            <person name="Barry K."/>
            <person name="Labutti K."/>
            <person name="Kuo R."/>
            <person name="Ohm R.A."/>
            <person name="Bhattacharya S.S."/>
            <person name="Shirouzu T."/>
            <person name="Yoshinaga Y."/>
            <person name="Martin F.M."/>
            <person name="Grigoriev I.V."/>
            <person name="Hibbett D.S."/>
        </authorList>
    </citation>
    <scope>NUCLEOTIDE SEQUENCE [LARGE SCALE GENOMIC DNA]</scope>
    <source>
        <strain evidence="1 2">HHB9708</strain>
    </source>
</reference>
<evidence type="ECO:0000313" key="2">
    <source>
        <dbReference type="Proteomes" id="UP000076722"/>
    </source>
</evidence>
<evidence type="ECO:0000313" key="1">
    <source>
        <dbReference type="EMBL" id="KZS93852.1"/>
    </source>
</evidence>
<dbReference type="EMBL" id="KV419406">
    <property type="protein sequence ID" value="KZS93852.1"/>
    <property type="molecule type" value="Genomic_DNA"/>
</dbReference>
<name>A0A164V669_9AGAM</name>
<keyword evidence="2" id="KW-1185">Reference proteome</keyword>
<organism evidence="1 2">
    <name type="scientific">Sistotremastrum niveocremeum HHB9708</name>
    <dbReference type="NCBI Taxonomy" id="1314777"/>
    <lineage>
        <taxon>Eukaryota</taxon>
        <taxon>Fungi</taxon>
        <taxon>Dikarya</taxon>
        <taxon>Basidiomycota</taxon>
        <taxon>Agaricomycotina</taxon>
        <taxon>Agaricomycetes</taxon>
        <taxon>Sistotremastrales</taxon>
        <taxon>Sistotremastraceae</taxon>
        <taxon>Sertulicium</taxon>
        <taxon>Sertulicium niveocremeum</taxon>
    </lineage>
</organism>
<dbReference type="Proteomes" id="UP000076722">
    <property type="component" value="Unassembled WGS sequence"/>
</dbReference>
<sequence>MAYAWDDEEDETPPLYPDFMLPELRTFEDQEWGDNASWVGSLILFMSCCGWQYPGHDHAQDYYSDLLYEEDLQLKTARACCISRAGLKERKKRLRMRYGMRRWRRRMVGLVSRRDISLVMNDALLNLDLSISSWTGSCASAAKAFLDNSELTAEVLDRSTCACLSEAPEHCYQHLPMPQEVYLEDLVMPNPKWHQGRHRDFEIIPSLPRVLPLESCPPLSPLSKHTTGRAEDDWSEVDCKEDDGLHPLQRLSYADVVRRS</sequence>
<protein>
    <submittedName>
        <fullName evidence="1">Uncharacterized protein</fullName>
    </submittedName>
</protein>